<evidence type="ECO:0000313" key="1">
    <source>
        <dbReference type="EMBL" id="GFN92242.1"/>
    </source>
</evidence>
<dbReference type="AlphaFoldDB" id="A0AAV3ZCT9"/>
<accession>A0AAV3ZCT9</accession>
<sequence length="99" mass="11190">MAIVIVGPINPDSEAGHRFILILVEYATKYAEAVSLQRIDAETLAELLVNMHSRWISAGDIERPRYAVHIRLYDGNMPLPKDQAHGDYRQPVTQCAMAW</sequence>
<gene>
    <name evidence="1" type="ORF">PoB_001874800</name>
</gene>
<dbReference type="EMBL" id="BLXT01002238">
    <property type="protein sequence ID" value="GFN92242.1"/>
    <property type="molecule type" value="Genomic_DNA"/>
</dbReference>
<name>A0AAV3ZCT9_9GAST</name>
<keyword evidence="2" id="KW-1185">Reference proteome</keyword>
<dbReference type="Proteomes" id="UP000735302">
    <property type="component" value="Unassembled WGS sequence"/>
</dbReference>
<proteinExistence type="predicted"/>
<evidence type="ECO:0000313" key="2">
    <source>
        <dbReference type="Proteomes" id="UP000735302"/>
    </source>
</evidence>
<reference evidence="1 2" key="1">
    <citation type="journal article" date="2021" name="Elife">
        <title>Chloroplast acquisition without the gene transfer in kleptoplastic sea slugs, Plakobranchus ocellatus.</title>
        <authorList>
            <person name="Maeda T."/>
            <person name="Takahashi S."/>
            <person name="Yoshida T."/>
            <person name="Shimamura S."/>
            <person name="Takaki Y."/>
            <person name="Nagai Y."/>
            <person name="Toyoda A."/>
            <person name="Suzuki Y."/>
            <person name="Arimoto A."/>
            <person name="Ishii H."/>
            <person name="Satoh N."/>
            <person name="Nishiyama T."/>
            <person name="Hasebe M."/>
            <person name="Maruyama T."/>
            <person name="Minagawa J."/>
            <person name="Obokata J."/>
            <person name="Shigenobu S."/>
        </authorList>
    </citation>
    <scope>NUCLEOTIDE SEQUENCE [LARGE SCALE GENOMIC DNA]</scope>
</reference>
<protein>
    <submittedName>
        <fullName evidence="1">Zinc finger protein</fullName>
    </submittedName>
</protein>
<organism evidence="1 2">
    <name type="scientific">Plakobranchus ocellatus</name>
    <dbReference type="NCBI Taxonomy" id="259542"/>
    <lineage>
        <taxon>Eukaryota</taxon>
        <taxon>Metazoa</taxon>
        <taxon>Spiralia</taxon>
        <taxon>Lophotrochozoa</taxon>
        <taxon>Mollusca</taxon>
        <taxon>Gastropoda</taxon>
        <taxon>Heterobranchia</taxon>
        <taxon>Euthyneura</taxon>
        <taxon>Panpulmonata</taxon>
        <taxon>Sacoglossa</taxon>
        <taxon>Placobranchoidea</taxon>
        <taxon>Plakobranchidae</taxon>
        <taxon>Plakobranchus</taxon>
    </lineage>
</organism>
<comment type="caution">
    <text evidence="1">The sequence shown here is derived from an EMBL/GenBank/DDBJ whole genome shotgun (WGS) entry which is preliminary data.</text>
</comment>